<keyword evidence="4 7" id="KW-0133">Cell shape</keyword>
<dbReference type="UniPathway" id="UPA00219"/>
<evidence type="ECO:0000256" key="3">
    <source>
        <dbReference type="ARBA" id="ARBA00022679"/>
    </source>
</evidence>
<keyword evidence="6 7" id="KW-0961">Cell wall biogenesis/degradation</keyword>
<evidence type="ECO:0000256" key="4">
    <source>
        <dbReference type="ARBA" id="ARBA00022960"/>
    </source>
</evidence>
<dbReference type="Pfam" id="PF03734">
    <property type="entry name" value="YkuD"/>
    <property type="match status" value="1"/>
</dbReference>
<evidence type="ECO:0000259" key="8">
    <source>
        <dbReference type="PROSITE" id="PS52029"/>
    </source>
</evidence>
<dbReference type="CDD" id="cd16913">
    <property type="entry name" value="YkuD_like"/>
    <property type="match status" value="1"/>
</dbReference>
<dbReference type="GO" id="GO:0008360">
    <property type="term" value="P:regulation of cell shape"/>
    <property type="evidence" value="ECO:0007669"/>
    <property type="project" value="UniProtKB-UniRule"/>
</dbReference>
<dbReference type="InterPro" id="IPR038063">
    <property type="entry name" value="Transpep_catalytic_dom"/>
</dbReference>
<protein>
    <recommendedName>
        <fullName evidence="8">L,D-TPase catalytic domain-containing protein</fullName>
    </recommendedName>
</protein>
<feature type="domain" description="L,D-TPase catalytic" evidence="8">
    <location>
        <begin position="335"/>
        <end position="515"/>
    </location>
</feature>
<evidence type="ECO:0000256" key="6">
    <source>
        <dbReference type="ARBA" id="ARBA00023316"/>
    </source>
</evidence>
<keyword evidence="3" id="KW-0808">Transferase</keyword>
<dbReference type="InterPro" id="IPR045380">
    <property type="entry name" value="LD_TPept_scaffold_dom"/>
</dbReference>
<dbReference type="EMBL" id="CP040749">
    <property type="protein sequence ID" value="QCX39775.1"/>
    <property type="molecule type" value="Genomic_DNA"/>
</dbReference>
<reference evidence="9 10" key="1">
    <citation type="submission" date="2019-05" db="EMBL/GenBank/DDBJ databases">
        <title>Algicella ahnfeltiae gen. nov., sp. nov., a novel marine bacterium of the family Flavobacteriaceae isolated from a red alga.</title>
        <authorList>
            <person name="Nedashkovskaya O.I."/>
            <person name="Kukhlevskiy A.D."/>
            <person name="Kim S.-G."/>
            <person name="Zhukova N.V."/>
            <person name="Mikhailov V.V."/>
        </authorList>
    </citation>
    <scope>NUCLEOTIDE SEQUENCE [LARGE SCALE GENOMIC DNA]</scope>
    <source>
        <strain evidence="9 10">10Alg115</strain>
    </source>
</reference>
<accession>A0A5B7TSJ5</accession>
<dbReference type="InterPro" id="IPR052905">
    <property type="entry name" value="LD-transpeptidase_YkuD-like"/>
</dbReference>
<dbReference type="GO" id="GO:0004180">
    <property type="term" value="F:carboxypeptidase activity"/>
    <property type="evidence" value="ECO:0007669"/>
    <property type="project" value="UniProtKB-ARBA"/>
</dbReference>
<dbReference type="SUPFAM" id="SSF53955">
    <property type="entry name" value="Lysozyme-like"/>
    <property type="match status" value="1"/>
</dbReference>
<dbReference type="OrthoDB" id="9778545at2"/>
<evidence type="ECO:0000256" key="1">
    <source>
        <dbReference type="ARBA" id="ARBA00004752"/>
    </source>
</evidence>
<dbReference type="KEGG" id="fbe:FF125_15500"/>
<gene>
    <name evidence="9" type="ORF">FF125_15500</name>
</gene>
<comment type="similarity">
    <text evidence="2">Belongs to the YkuD family.</text>
</comment>
<organism evidence="9 10">
    <name type="scientific">Aureibaculum algae</name>
    <dbReference type="NCBI Taxonomy" id="2584122"/>
    <lineage>
        <taxon>Bacteria</taxon>
        <taxon>Pseudomonadati</taxon>
        <taxon>Bacteroidota</taxon>
        <taxon>Flavobacteriia</taxon>
        <taxon>Flavobacteriales</taxon>
        <taxon>Flavobacteriaceae</taxon>
        <taxon>Aureibaculum</taxon>
    </lineage>
</organism>
<proteinExistence type="inferred from homology"/>
<feature type="active site" description="Nucleophile" evidence="7">
    <location>
        <position position="486"/>
    </location>
</feature>
<dbReference type="SUPFAM" id="SSF141523">
    <property type="entry name" value="L,D-transpeptidase catalytic domain-like"/>
    <property type="match status" value="1"/>
</dbReference>
<sequence>MKKIINENYVQFNLLNLRLSFYMKKTLNILVICVLVMLTSCAEKTQTKNIEIPKTDYRAGFNQFFASNRNSIITDKINEIRVDSLQWLETLYTNVNYSTLWVSDSITLNKDGSKLLETLSDAKAYGLDTRLYPINELREIRKEIDGMADKKSRYDLLSRLEVLLSYEYMRFGRHLNYGVLDSLNEVSILPRKKFNINLPEYLQVAYEKDSLIEKLIDFQPKQPEYINLQKGLAKYLEHASLSTEAVAVVNFRQDSIKSVVQAKKALVLHNYLTEEHKDSLYQSAIEKFQLDHGLKSDGLIGTNTAKALSVSPYEYYQQIKASLERWRWKENWPADYLFVNIPSYQLRVVNDNKLSKKFNVVVGSVKNRTPEIIDSLQYIIAYPYWNVPKTISVREILVKAKRDSTYLTRNNFEVIGKDRKKIDPTSVDWGEVNKANFNYSFRQQGGGINALGYVKFIFPNKDAIYLHDTPSKSYFNREIRAYSHGCVRVQNALDLADYLLEKDENRYTMDTVNLYIKKRKEKWMPMKKNVPVFLYYVSVEADSSGKITFFKDVYGEDKKLIRSMAINNI</sequence>
<keyword evidence="5 7" id="KW-0573">Peptidoglycan synthesis</keyword>
<keyword evidence="10" id="KW-1185">Reference proteome</keyword>
<dbReference type="Pfam" id="PF20142">
    <property type="entry name" value="Scaffold"/>
    <property type="match status" value="1"/>
</dbReference>
<dbReference type="Gene3D" id="2.40.440.10">
    <property type="entry name" value="L,D-transpeptidase catalytic domain-like"/>
    <property type="match status" value="1"/>
</dbReference>
<evidence type="ECO:0000256" key="2">
    <source>
        <dbReference type="ARBA" id="ARBA00005992"/>
    </source>
</evidence>
<dbReference type="AlphaFoldDB" id="A0A5B7TSJ5"/>
<dbReference type="Proteomes" id="UP000306229">
    <property type="component" value="Chromosome"/>
</dbReference>
<dbReference type="GO" id="GO:0071555">
    <property type="term" value="P:cell wall organization"/>
    <property type="evidence" value="ECO:0007669"/>
    <property type="project" value="UniProtKB-UniRule"/>
</dbReference>
<feature type="active site" description="Proton donor/acceptor" evidence="7">
    <location>
        <position position="467"/>
    </location>
</feature>
<dbReference type="InterPro" id="IPR036366">
    <property type="entry name" value="PGBDSf"/>
</dbReference>
<dbReference type="RefSeq" id="WP_138950614.1">
    <property type="nucleotide sequence ID" value="NZ_CP040749.1"/>
</dbReference>
<dbReference type="InterPro" id="IPR023346">
    <property type="entry name" value="Lysozyme-like_dom_sf"/>
</dbReference>
<dbReference type="PANTHER" id="PTHR41533:SF2">
    <property type="entry name" value="BLR7131 PROTEIN"/>
    <property type="match status" value="1"/>
</dbReference>
<dbReference type="GO" id="GO:0009252">
    <property type="term" value="P:peptidoglycan biosynthetic process"/>
    <property type="evidence" value="ECO:0007669"/>
    <property type="project" value="UniProtKB-UniPathway"/>
</dbReference>
<evidence type="ECO:0000256" key="5">
    <source>
        <dbReference type="ARBA" id="ARBA00022984"/>
    </source>
</evidence>
<comment type="pathway">
    <text evidence="1 7">Cell wall biogenesis; peptidoglycan biosynthesis.</text>
</comment>
<dbReference type="PROSITE" id="PS52029">
    <property type="entry name" value="LD_TPASE"/>
    <property type="match status" value="1"/>
</dbReference>
<dbReference type="PANTHER" id="PTHR41533">
    <property type="entry name" value="L,D-TRANSPEPTIDASE HI_1667-RELATED"/>
    <property type="match status" value="1"/>
</dbReference>
<dbReference type="InterPro" id="IPR005490">
    <property type="entry name" value="LD_TPept_cat_dom"/>
</dbReference>
<evidence type="ECO:0000256" key="7">
    <source>
        <dbReference type="PROSITE-ProRule" id="PRU01373"/>
    </source>
</evidence>
<name>A0A5B7TSJ5_9FLAO</name>
<evidence type="ECO:0000313" key="9">
    <source>
        <dbReference type="EMBL" id="QCX39775.1"/>
    </source>
</evidence>
<dbReference type="Gene3D" id="1.10.101.10">
    <property type="entry name" value="PGBD-like superfamily/PGBD"/>
    <property type="match status" value="1"/>
</dbReference>
<dbReference type="GO" id="GO:0016740">
    <property type="term" value="F:transferase activity"/>
    <property type="evidence" value="ECO:0007669"/>
    <property type="project" value="UniProtKB-KW"/>
</dbReference>
<evidence type="ECO:0000313" key="10">
    <source>
        <dbReference type="Proteomes" id="UP000306229"/>
    </source>
</evidence>